<keyword evidence="2" id="KW-1185">Reference proteome</keyword>
<accession>W4M8X3</accession>
<protein>
    <recommendedName>
        <fullName evidence="3">S-layer family protein</fullName>
    </recommendedName>
</protein>
<dbReference type="SUPFAM" id="SSF51126">
    <property type="entry name" value="Pectin lyase-like"/>
    <property type="match status" value="4"/>
</dbReference>
<comment type="caution">
    <text evidence="1">The sequence shown here is derived from an EMBL/GenBank/DDBJ whole genome shotgun (WGS) entry which is preliminary data.</text>
</comment>
<gene>
    <name evidence="1" type="ORF">ETSY2_17585</name>
</gene>
<name>W4M8X3_9BACT</name>
<sequence length="628" mass="62539">MLSVVGGDIEIIGDAASADTEMPTLAAPGGRIALVSVGSPGDVVLSLTGPSPSPEVNGFERLGDLTIAGGALVSTGSDGGGTVAIRAEHLRVDGSRILADTLGDVDGAVIGIDIEARNLDVSNGVISSSTFGSGDGGDVIIRVRDTLTVTGERSDGSPSHISALADRGSSGSAGSVLIEAGVLTIAEGAEIRSSTFGEGAAGDVTIRVRDTLTVTGERSDGNTSAISASALRGSSGAAGSVLVEAGVLRIEDGAQIRSNTLGEGDAGNVIIRVRDTLTITGESLVRGNTSSIVATATSTSSGAAGSVLVEAGGLRIEGGGRISSSTFGEGDGGDVTIRVRNTLTITGEGSDGSLSRISALADEGALGSAGSVLIEAGVLTLEEGGRISSSTSGPGDGGDVTVNARQVRLTGGAQLQASSTGTGKAGDVTITVQDTLIIEESAVRTDAIQADGGNVNINANFIHLRDGQITTAVGGGDGSGGNIAVDARLGLLERSEIRADAFGGPGGNITIRTEGFISDLISQVSASSEQNVNGRVEIQGFTDLSGALSPLEQPFAAASSLLRSTCAERLEAGNLSSFIVRQHRLPIEPGGALPSPLLNAPQAKGQSGRSVERHVDVLGLAQHQLATD</sequence>
<organism evidence="1 2">
    <name type="scientific">Candidatus Entotheonella gemina</name>
    <dbReference type="NCBI Taxonomy" id="1429439"/>
    <lineage>
        <taxon>Bacteria</taxon>
        <taxon>Pseudomonadati</taxon>
        <taxon>Nitrospinota/Tectimicrobiota group</taxon>
        <taxon>Candidatus Tectimicrobiota</taxon>
        <taxon>Candidatus Entotheonellia</taxon>
        <taxon>Candidatus Entotheonellales</taxon>
        <taxon>Candidatus Entotheonellaceae</taxon>
        <taxon>Candidatus Entotheonella</taxon>
    </lineage>
</organism>
<evidence type="ECO:0000313" key="1">
    <source>
        <dbReference type="EMBL" id="ETX06361.1"/>
    </source>
</evidence>
<dbReference type="Proteomes" id="UP000019140">
    <property type="component" value="Unassembled WGS sequence"/>
</dbReference>
<dbReference type="AlphaFoldDB" id="W4M8X3"/>
<dbReference type="HOGENOM" id="CLU_435273_0_0_7"/>
<dbReference type="EMBL" id="AZHX01000718">
    <property type="protein sequence ID" value="ETX06361.1"/>
    <property type="molecule type" value="Genomic_DNA"/>
</dbReference>
<evidence type="ECO:0000313" key="2">
    <source>
        <dbReference type="Proteomes" id="UP000019140"/>
    </source>
</evidence>
<dbReference type="InterPro" id="IPR012334">
    <property type="entry name" value="Pectin_lyas_fold"/>
</dbReference>
<dbReference type="Gene3D" id="2.160.20.10">
    <property type="entry name" value="Single-stranded right-handed beta-helix, Pectin lyase-like"/>
    <property type="match status" value="2"/>
</dbReference>
<reference evidence="1 2" key="1">
    <citation type="journal article" date="2014" name="Nature">
        <title>An environmental bacterial taxon with a large and distinct metabolic repertoire.</title>
        <authorList>
            <person name="Wilson M.C."/>
            <person name="Mori T."/>
            <person name="Ruckert C."/>
            <person name="Uria A.R."/>
            <person name="Helf M.J."/>
            <person name="Takada K."/>
            <person name="Gernert C."/>
            <person name="Steffens U.A."/>
            <person name="Heycke N."/>
            <person name="Schmitt S."/>
            <person name="Rinke C."/>
            <person name="Helfrich E.J."/>
            <person name="Brachmann A.O."/>
            <person name="Gurgui C."/>
            <person name="Wakimoto T."/>
            <person name="Kracht M."/>
            <person name="Crusemann M."/>
            <person name="Hentschel U."/>
            <person name="Abe I."/>
            <person name="Matsunaga S."/>
            <person name="Kalinowski J."/>
            <person name="Takeyama H."/>
            <person name="Piel J."/>
        </authorList>
    </citation>
    <scope>NUCLEOTIDE SEQUENCE [LARGE SCALE GENOMIC DNA]</scope>
    <source>
        <strain evidence="2">TSY2</strain>
    </source>
</reference>
<proteinExistence type="predicted"/>
<dbReference type="InterPro" id="IPR011050">
    <property type="entry name" value="Pectin_lyase_fold/virulence"/>
</dbReference>
<dbReference type="PATRIC" id="fig|1429439.4.peg.2985"/>
<evidence type="ECO:0008006" key="3">
    <source>
        <dbReference type="Google" id="ProtNLM"/>
    </source>
</evidence>